<feature type="compositionally biased region" description="Low complexity" evidence="1">
    <location>
        <begin position="113"/>
        <end position="122"/>
    </location>
</feature>
<dbReference type="Proteomes" id="UP000596145">
    <property type="component" value="Chromosome"/>
</dbReference>
<accession>A0A7T4JW72</accession>
<gene>
    <name evidence="3" type="ORF">I6I10_03235</name>
</gene>
<dbReference type="OrthoDB" id="426072at85007"/>
<dbReference type="EMBL" id="CP066007">
    <property type="protein sequence ID" value="QQB47655.1"/>
    <property type="molecule type" value="Genomic_DNA"/>
</dbReference>
<dbReference type="AlphaFoldDB" id="A0A7T4JW72"/>
<keyword evidence="2" id="KW-1133">Transmembrane helix</keyword>
<name>A0A7T4JW72_9CORY</name>
<reference evidence="3 4" key="1">
    <citation type="submission" date="2020-12" db="EMBL/GenBank/DDBJ databases">
        <title>FDA dAtabase for Regulatory Grade micrObial Sequences (FDA-ARGOS): Supporting development and validation of Infectious Disease Dx tests.</title>
        <authorList>
            <person name="Sproer C."/>
            <person name="Gronow S."/>
            <person name="Severitt S."/>
            <person name="Schroder I."/>
            <person name="Tallon L."/>
            <person name="Sadzewicz L."/>
            <person name="Zhao X."/>
            <person name="Boylan J."/>
            <person name="Ott S."/>
            <person name="Bowen H."/>
            <person name="Vavikolanu K."/>
            <person name="Mehta A."/>
            <person name="Aluvathingal J."/>
            <person name="Nadendla S."/>
            <person name="Lowell S."/>
            <person name="Myers T."/>
            <person name="Yan Y."/>
            <person name="Sichtig H."/>
        </authorList>
    </citation>
    <scope>NUCLEOTIDE SEQUENCE [LARGE SCALE GENOMIC DNA]</scope>
    <source>
        <strain evidence="3 4">FDAARGOS_1053</strain>
    </source>
</reference>
<feature type="transmembrane region" description="Helical" evidence="2">
    <location>
        <begin position="52"/>
        <end position="71"/>
    </location>
</feature>
<keyword evidence="2" id="KW-0812">Transmembrane</keyword>
<proteinExistence type="predicted"/>
<feature type="region of interest" description="Disordered" evidence="1">
    <location>
        <begin position="103"/>
        <end position="122"/>
    </location>
</feature>
<dbReference type="InterPro" id="IPR036259">
    <property type="entry name" value="MFS_trans_sf"/>
</dbReference>
<evidence type="ECO:0000313" key="3">
    <source>
        <dbReference type="EMBL" id="QQB47655.1"/>
    </source>
</evidence>
<sequence>MSLSVAITTYLATSMLVQDGHNGLLLTLVLIFCTVSLALASSFSSALHGRTSPAPLISAATLALIVAYIAFADATSQLWPLISAAVTFVGVFLSVQTTAAHADEHTDEQPSIDTDTTATPATPATPGMTAVNLNPSHIAWIYHKLITMPYYAINDEVTHIEWGKEDIVTLTPGDHFAAGFSNRFNLDKRLNEKALPVLHTPPKRIFGRLGPLNSSTYHFTVSQ</sequence>
<evidence type="ECO:0000256" key="2">
    <source>
        <dbReference type="SAM" id="Phobius"/>
    </source>
</evidence>
<feature type="transmembrane region" description="Helical" evidence="2">
    <location>
        <begin position="20"/>
        <end position="40"/>
    </location>
</feature>
<feature type="transmembrane region" description="Helical" evidence="2">
    <location>
        <begin position="77"/>
        <end position="95"/>
    </location>
</feature>
<organism evidence="3 4">
    <name type="scientific">Corynebacterium glucuronolyticum</name>
    <dbReference type="NCBI Taxonomy" id="39791"/>
    <lineage>
        <taxon>Bacteria</taxon>
        <taxon>Bacillati</taxon>
        <taxon>Actinomycetota</taxon>
        <taxon>Actinomycetes</taxon>
        <taxon>Mycobacteriales</taxon>
        <taxon>Corynebacteriaceae</taxon>
        <taxon>Corynebacterium</taxon>
    </lineage>
</organism>
<dbReference type="SUPFAM" id="SSF103473">
    <property type="entry name" value="MFS general substrate transporter"/>
    <property type="match status" value="1"/>
</dbReference>
<evidence type="ECO:0000256" key="1">
    <source>
        <dbReference type="SAM" id="MobiDB-lite"/>
    </source>
</evidence>
<evidence type="ECO:0000313" key="4">
    <source>
        <dbReference type="Proteomes" id="UP000596145"/>
    </source>
</evidence>
<keyword evidence="2" id="KW-0472">Membrane</keyword>
<protein>
    <submittedName>
        <fullName evidence="3">Uncharacterized protein</fullName>
    </submittedName>
</protein>